<sequence length="206" mass="24340">MAVARILRQPSLRNICSQPFLRPLLASQPMRFASRSLSAQAGHRRYPPPPPHEFSKPCEFLGCWQPPANPREAEARLDRLRKDYTKQVSQLRKEYAYETEILKLEKQRKDEARREAIRQANEERKTAKAAAAETAAAQRKAFQQEFRQTLLKERAEKLECWKKKEELREQKKKEKRELLRQQSSMWVSEENLENRILEAIVDTNRL</sequence>
<dbReference type="AlphaFoldDB" id="A0A835UH75"/>
<evidence type="ECO:0000313" key="3">
    <source>
        <dbReference type="EMBL" id="KAG0462154.1"/>
    </source>
</evidence>
<organism evidence="2 4">
    <name type="scientific">Vanilla planifolia</name>
    <name type="common">Vanilla</name>
    <dbReference type="NCBI Taxonomy" id="51239"/>
    <lineage>
        <taxon>Eukaryota</taxon>
        <taxon>Viridiplantae</taxon>
        <taxon>Streptophyta</taxon>
        <taxon>Embryophyta</taxon>
        <taxon>Tracheophyta</taxon>
        <taxon>Spermatophyta</taxon>
        <taxon>Magnoliopsida</taxon>
        <taxon>Liliopsida</taxon>
        <taxon>Asparagales</taxon>
        <taxon>Orchidaceae</taxon>
        <taxon>Vanilloideae</taxon>
        <taxon>Vanilleae</taxon>
        <taxon>Vanilla</taxon>
    </lineage>
</organism>
<dbReference type="InterPro" id="IPR026140">
    <property type="entry name" value="Ribosomal_mS26"/>
</dbReference>
<evidence type="ECO:0000256" key="1">
    <source>
        <dbReference type="SAM" id="Coils"/>
    </source>
</evidence>
<keyword evidence="1" id="KW-0175">Coiled coil</keyword>
<feature type="coiled-coil region" evidence="1">
    <location>
        <begin position="74"/>
        <end position="137"/>
    </location>
</feature>
<dbReference type="EMBL" id="JADCNL010000011">
    <property type="protein sequence ID" value="KAG0460765.1"/>
    <property type="molecule type" value="Genomic_DNA"/>
</dbReference>
<evidence type="ECO:0000313" key="5">
    <source>
        <dbReference type="Proteomes" id="UP000639772"/>
    </source>
</evidence>
<accession>A0A835UH75</accession>
<dbReference type="PANTHER" id="PTHR36402">
    <property type="entry name" value="EXPRESSED PROTEIN"/>
    <property type="match status" value="1"/>
</dbReference>
<protein>
    <submittedName>
        <fullName evidence="2">Uncharacterized protein</fullName>
    </submittedName>
</protein>
<dbReference type="Proteomes" id="UP000639772">
    <property type="component" value="Chromosome 11"/>
</dbReference>
<keyword evidence="4" id="KW-1185">Reference proteome</keyword>
<name>A0A835UH75_VANPL</name>
<evidence type="ECO:0000313" key="4">
    <source>
        <dbReference type="Proteomes" id="UP000636800"/>
    </source>
</evidence>
<evidence type="ECO:0000313" key="2">
    <source>
        <dbReference type="EMBL" id="KAG0460765.1"/>
    </source>
</evidence>
<dbReference type="OrthoDB" id="1938107at2759"/>
<gene>
    <name evidence="3" type="ORF">HPP92_020630</name>
    <name evidence="2" type="ORF">HPP92_021062</name>
</gene>
<comment type="caution">
    <text evidence="2">The sequence shown here is derived from an EMBL/GenBank/DDBJ whole genome shotgun (WGS) entry which is preliminary data.</text>
</comment>
<proteinExistence type="predicted"/>
<dbReference type="PANTHER" id="PTHR36402:SF1">
    <property type="entry name" value="EXPRESSED PROTEIN"/>
    <property type="match status" value="1"/>
</dbReference>
<reference evidence="4 5" key="1">
    <citation type="journal article" date="2020" name="Nat. Food">
        <title>A phased Vanilla planifolia genome enables genetic improvement of flavour and production.</title>
        <authorList>
            <person name="Hasing T."/>
            <person name="Tang H."/>
            <person name="Brym M."/>
            <person name="Khazi F."/>
            <person name="Huang T."/>
            <person name="Chambers A.H."/>
        </authorList>
    </citation>
    <scope>NUCLEOTIDE SEQUENCE [LARGE SCALE GENOMIC DNA]</scope>
    <source>
        <tissue evidence="2">Leaf</tissue>
    </source>
</reference>
<dbReference type="EMBL" id="JADCNM010000011">
    <property type="protein sequence ID" value="KAG0462154.1"/>
    <property type="molecule type" value="Genomic_DNA"/>
</dbReference>
<dbReference type="Proteomes" id="UP000636800">
    <property type="component" value="Chromosome 11"/>
</dbReference>
<dbReference type="GO" id="GO:0005763">
    <property type="term" value="C:mitochondrial small ribosomal subunit"/>
    <property type="evidence" value="ECO:0007669"/>
    <property type="project" value="InterPro"/>
</dbReference>
<dbReference type="Pfam" id="PF14943">
    <property type="entry name" value="MRP-S26"/>
    <property type="match status" value="1"/>
</dbReference>